<name>A0A2T9YLL9_9FUNG</name>
<protein>
    <recommendedName>
        <fullName evidence="9">Ubiquitin thioesterase OTU</fullName>
        <ecNumber evidence="9">3.4.19.12</ecNumber>
    </recommendedName>
</protein>
<dbReference type="PROSITE" id="PS50802">
    <property type="entry name" value="OTU"/>
    <property type="match status" value="1"/>
</dbReference>
<evidence type="ECO:0000256" key="7">
    <source>
        <dbReference type="ARBA" id="ARBA00022807"/>
    </source>
</evidence>
<dbReference type="GO" id="GO:0030968">
    <property type="term" value="P:endoplasmic reticulum unfolded protein response"/>
    <property type="evidence" value="ECO:0007669"/>
    <property type="project" value="TreeGrafter"/>
</dbReference>
<sequence length="318" mass="35179">MIFKLRLPSGSKPIQISIDSSESFSSLLETISRETQIPASQINIKAGFPPKEIFPEPTTVSLDSISDLRSGDILIISTKITNETDKQQSFSKERYVPAVSSEKNSSSSKNKNISNITSLSNNTLSKHHVKNDSGYLIMREIPDDNSCLFRALTVCEVIRANPHKYTEAILGKKPQEYCSWIMLPTSWGGAIELEILSEFHNVQVVSVDIGSLQVYRFGNSNPFAILLYNGIHYNAVSFNQSINDDQMSEDMSIFMPSDNKCIENAISLAKLVKKASGYANTSSFKIQCLTCNEILTGEKSALLHAKQTGHTNLTQIGN</sequence>
<dbReference type="PANTHER" id="PTHR13312">
    <property type="entry name" value="HIV-INDUCED PROTEIN-7-LIKE PROTEASE"/>
    <property type="match status" value="1"/>
</dbReference>
<reference evidence="12 13" key="1">
    <citation type="journal article" date="2018" name="MBio">
        <title>Comparative Genomics Reveals the Core Gene Toolbox for the Fungus-Insect Symbiosis.</title>
        <authorList>
            <person name="Wang Y."/>
            <person name="Stata M."/>
            <person name="Wang W."/>
            <person name="Stajich J.E."/>
            <person name="White M.M."/>
            <person name="Moncalvo J.M."/>
        </authorList>
    </citation>
    <scope>NUCLEOTIDE SEQUENCE [LARGE SCALE GENOMIC DNA]</scope>
    <source>
        <strain evidence="12 13">SWE-8-4</strain>
    </source>
</reference>
<proteinExistence type="predicted"/>
<dbReference type="STRING" id="133385.A0A2T9YLL9"/>
<feature type="region of interest" description="Disordered" evidence="10">
    <location>
        <begin position="87"/>
        <end position="114"/>
    </location>
</feature>
<dbReference type="GO" id="GO:0016579">
    <property type="term" value="P:protein deubiquitination"/>
    <property type="evidence" value="ECO:0007669"/>
    <property type="project" value="TreeGrafter"/>
</dbReference>
<keyword evidence="3" id="KW-0479">Metal-binding</keyword>
<evidence type="ECO:0000256" key="5">
    <source>
        <dbReference type="ARBA" id="ARBA00022786"/>
    </source>
</evidence>
<evidence type="ECO:0000256" key="8">
    <source>
        <dbReference type="ARBA" id="ARBA00022833"/>
    </source>
</evidence>
<accession>A0A2T9YLL9</accession>
<dbReference type="GO" id="GO:0005634">
    <property type="term" value="C:nucleus"/>
    <property type="evidence" value="ECO:0007669"/>
    <property type="project" value="TreeGrafter"/>
</dbReference>
<dbReference type="Gene3D" id="3.90.70.80">
    <property type="match status" value="1"/>
</dbReference>
<comment type="catalytic activity">
    <reaction evidence="1 9">
        <text>Thiol-dependent hydrolysis of ester, thioester, amide, peptide and isopeptide bonds formed by the C-terminal Gly of ubiquitin (a 76-residue protein attached to proteins as an intracellular targeting signal).</text>
        <dbReference type="EC" id="3.4.19.12"/>
    </reaction>
</comment>
<dbReference type="InterPro" id="IPR003323">
    <property type="entry name" value="OTU_dom"/>
</dbReference>
<feature type="domain" description="OTU" evidence="11">
    <location>
        <begin position="136"/>
        <end position="239"/>
    </location>
</feature>
<gene>
    <name evidence="12" type="ORF">BB561_003380</name>
</gene>
<dbReference type="InterPro" id="IPR048857">
    <property type="entry name" value="OTU1_Ubl"/>
</dbReference>
<dbReference type="GO" id="GO:0005829">
    <property type="term" value="C:cytosol"/>
    <property type="evidence" value="ECO:0007669"/>
    <property type="project" value="TreeGrafter"/>
</dbReference>
<evidence type="ECO:0000313" key="12">
    <source>
        <dbReference type="EMBL" id="PVU93237.1"/>
    </source>
</evidence>
<feature type="compositionally biased region" description="Low complexity" evidence="10">
    <location>
        <begin position="100"/>
        <end position="114"/>
    </location>
</feature>
<keyword evidence="7 9" id="KW-0788">Thiol protease</keyword>
<keyword evidence="8" id="KW-0862">Zinc</keyword>
<dbReference type="Pfam" id="PF24560">
    <property type="entry name" value="zf-C2H2_OTU1_C"/>
    <property type="match status" value="1"/>
</dbReference>
<dbReference type="Pfam" id="PF21403">
    <property type="entry name" value="OTU1_UBXL"/>
    <property type="match status" value="1"/>
</dbReference>
<evidence type="ECO:0000256" key="9">
    <source>
        <dbReference type="RuleBase" id="RU367104"/>
    </source>
</evidence>
<evidence type="ECO:0000256" key="4">
    <source>
        <dbReference type="ARBA" id="ARBA00022771"/>
    </source>
</evidence>
<dbReference type="AlphaFoldDB" id="A0A2T9YLL9"/>
<evidence type="ECO:0000256" key="2">
    <source>
        <dbReference type="ARBA" id="ARBA00022670"/>
    </source>
</evidence>
<dbReference type="EMBL" id="MBFR01000134">
    <property type="protein sequence ID" value="PVU93237.1"/>
    <property type="molecule type" value="Genomic_DNA"/>
</dbReference>
<dbReference type="GO" id="GO:0004843">
    <property type="term" value="F:cysteine-type deubiquitinase activity"/>
    <property type="evidence" value="ECO:0007669"/>
    <property type="project" value="UniProtKB-UniRule"/>
</dbReference>
<dbReference type="EC" id="3.4.19.12" evidence="9"/>
<dbReference type="OrthoDB" id="65596at2759"/>
<evidence type="ECO:0000256" key="6">
    <source>
        <dbReference type="ARBA" id="ARBA00022801"/>
    </source>
</evidence>
<dbReference type="Proteomes" id="UP000245383">
    <property type="component" value="Unassembled WGS sequence"/>
</dbReference>
<evidence type="ECO:0000256" key="10">
    <source>
        <dbReference type="SAM" id="MobiDB-lite"/>
    </source>
</evidence>
<keyword evidence="5 9" id="KW-0833">Ubl conjugation pathway</keyword>
<keyword evidence="2" id="KW-0645">Protease</keyword>
<dbReference type="Gene3D" id="3.10.20.90">
    <property type="entry name" value="Phosphatidylinositol 3-kinase Catalytic Subunit, Chain A, domain 1"/>
    <property type="match status" value="1"/>
</dbReference>
<comment type="caution">
    <text evidence="12">The sequence shown here is derived from an EMBL/GenBank/DDBJ whole genome shotgun (WGS) entry which is preliminary data.</text>
</comment>
<evidence type="ECO:0000256" key="1">
    <source>
        <dbReference type="ARBA" id="ARBA00000707"/>
    </source>
</evidence>
<organism evidence="12 13">
    <name type="scientific">Smittium simulii</name>
    <dbReference type="NCBI Taxonomy" id="133385"/>
    <lineage>
        <taxon>Eukaryota</taxon>
        <taxon>Fungi</taxon>
        <taxon>Fungi incertae sedis</taxon>
        <taxon>Zoopagomycota</taxon>
        <taxon>Kickxellomycotina</taxon>
        <taxon>Harpellomycetes</taxon>
        <taxon>Harpellales</taxon>
        <taxon>Legeriomycetaceae</taxon>
        <taxon>Smittium</taxon>
    </lineage>
</organism>
<evidence type="ECO:0000313" key="13">
    <source>
        <dbReference type="Proteomes" id="UP000245383"/>
    </source>
</evidence>
<keyword evidence="4" id="KW-0863">Zinc-finger</keyword>
<evidence type="ECO:0000256" key="3">
    <source>
        <dbReference type="ARBA" id="ARBA00022723"/>
    </source>
</evidence>
<keyword evidence="6 9" id="KW-0378">Hydrolase</keyword>
<comment type="subcellular location">
    <subcellularLocation>
        <location evidence="9">Cytoplasm</location>
    </subcellularLocation>
</comment>
<dbReference type="InterPro" id="IPR038765">
    <property type="entry name" value="Papain-like_cys_pep_sf"/>
</dbReference>
<dbReference type="SUPFAM" id="SSF54001">
    <property type="entry name" value="Cysteine proteinases"/>
    <property type="match status" value="1"/>
</dbReference>
<dbReference type="InterPro" id="IPR057766">
    <property type="entry name" value="Znf-C2H2_OTU1-like_C"/>
</dbReference>
<dbReference type="PANTHER" id="PTHR13312:SF0">
    <property type="entry name" value="UBIQUITIN THIOESTERASE OTU1"/>
    <property type="match status" value="1"/>
</dbReference>
<keyword evidence="9" id="KW-0963">Cytoplasm</keyword>
<dbReference type="CDD" id="cd22745">
    <property type="entry name" value="OTU_OTU1"/>
    <property type="match status" value="1"/>
</dbReference>
<evidence type="ECO:0000259" key="11">
    <source>
        <dbReference type="PROSITE" id="PS50802"/>
    </source>
</evidence>
<keyword evidence="13" id="KW-1185">Reference proteome</keyword>
<comment type="function">
    <text evidence="9">Hydrolase that can remove conjugated ubiquitin from proteins and may therefore play an important regulatory role at the level of protein turnover by preventing degradation.</text>
</comment>
<dbReference type="GO" id="GO:0036503">
    <property type="term" value="P:ERAD pathway"/>
    <property type="evidence" value="ECO:0007669"/>
    <property type="project" value="TreeGrafter"/>
</dbReference>